<dbReference type="PANTHER" id="PTHR43566">
    <property type="entry name" value="CONSERVED PROTEIN"/>
    <property type="match status" value="1"/>
</dbReference>
<accession>A0A1J5TS68</accession>
<proteinExistence type="predicted"/>
<evidence type="ECO:0000313" key="3">
    <source>
        <dbReference type="EMBL" id="OIR14862.1"/>
    </source>
</evidence>
<dbReference type="EMBL" id="MLJW01000010">
    <property type="protein sequence ID" value="OIR14862.1"/>
    <property type="molecule type" value="Genomic_DNA"/>
</dbReference>
<dbReference type="PANTHER" id="PTHR43566:SF1">
    <property type="entry name" value="AAA+ ATPASE DOMAIN-CONTAINING PROTEIN"/>
    <property type="match status" value="1"/>
</dbReference>
<dbReference type="InterPro" id="IPR041682">
    <property type="entry name" value="AAA_14"/>
</dbReference>
<evidence type="ECO:0000259" key="2">
    <source>
        <dbReference type="Pfam" id="PF13635"/>
    </source>
</evidence>
<sequence length="489" mass="55406">MSTGAVIAPKTELFAVLRQYNPWWSGGRFADLPSWRRAAFREIREWVNNPPAGRALLLSGARQVGKTTLYLQTIDDLLNQGIPPTNILYATFDHPLLKLIGLDALLKLWREFEPAQDGPEYIFLDEIQVAKDWQTWLKHQVDFEKRRRIAVTGSATPLVTEGQESGVGRWHTIRLATLSFYEYLQIRKVVTPVLPAVNSLLELFRWDAAQFTRVANDASPLVGLFHEYLLRGGFPQSALVESIPTAQKLLLEDIVDKVLKRDMTALFGVRHVLEIEQVFLYLCLHDGDLLNINQLCSSLELKRPTVGNFIELLESTHLIHRLLPFGYGKQVLKARAKVYLADAAIAPSVLLKGKSLLEDPQALGKAVETAFFKHVYTRYYARSIGFSYWRGKQDREVDIIAALDDRLVPFEVKYRGLEGTGEGELRGLLDFCAENKVERGYVITRELTDFRVMTPSRAAAEVQLLKIPAPLACYWLGRSEIENASRLEA</sequence>
<reference evidence="3" key="1">
    <citation type="submission" date="2016-10" db="EMBL/GenBank/DDBJ databases">
        <title>Sequence of Gallionella enrichment culture.</title>
        <authorList>
            <person name="Poehlein A."/>
            <person name="Muehling M."/>
            <person name="Daniel R."/>
        </authorList>
    </citation>
    <scope>NUCLEOTIDE SEQUENCE</scope>
</reference>
<evidence type="ECO:0008006" key="4">
    <source>
        <dbReference type="Google" id="ProtNLM"/>
    </source>
</evidence>
<dbReference type="AlphaFoldDB" id="A0A1J5TS68"/>
<protein>
    <recommendedName>
        <fullName evidence="4">ATPase</fullName>
    </recommendedName>
</protein>
<gene>
    <name evidence="3" type="ORF">GALL_39780</name>
</gene>
<feature type="domain" description="DUF4143" evidence="2">
    <location>
        <begin position="260"/>
        <end position="415"/>
    </location>
</feature>
<dbReference type="SUPFAM" id="SSF52540">
    <property type="entry name" value="P-loop containing nucleoside triphosphate hydrolases"/>
    <property type="match status" value="1"/>
</dbReference>
<dbReference type="Pfam" id="PF13173">
    <property type="entry name" value="AAA_14"/>
    <property type="match status" value="1"/>
</dbReference>
<feature type="domain" description="AAA" evidence="1">
    <location>
        <begin position="54"/>
        <end position="184"/>
    </location>
</feature>
<evidence type="ECO:0000259" key="1">
    <source>
        <dbReference type="Pfam" id="PF13173"/>
    </source>
</evidence>
<dbReference type="InterPro" id="IPR027417">
    <property type="entry name" value="P-loop_NTPase"/>
</dbReference>
<comment type="caution">
    <text evidence="3">The sequence shown here is derived from an EMBL/GenBank/DDBJ whole genome shotgun (WGS) entry which is preliminary data.</text>
</comment>
<organism evidence="3">
    <name type="scientific">mine drainage metagenome</name>
    <dbReference type="NCBI Taxonomy" id="410659"/>
    <lineage>
        <taxon>unclassified sequences</taxon>
        <taxon>metagenomes</taxon>
        <taxon>ecological metagenomes</taxon>
    </lineage>
</organism>
<dbReference type="InterPro" id="IPR025420">
    <property type="entry name" value="DUF4143"/>
</dbReference>
<dbReference type="Pfam" id="PF13635">
    <property type="entry name" value="DUF4143"/>
    <property type="match status" value="1"/>
</dbReference>
<name>A0A1J5TS68_9ZZZZ</name>